<accession>A0ABS3F0L0</accession>
<name>A0ABS3F0L0_9PROT</name>
<organism evidence="1 2">
    <name type="scientific">Sneathiella sedimenti</name>
    <dbReference type="NCBI Taxonomy" id="2816034"/>
    <lineage>
        <taxon>Bacteria</taxon>
        <taxon>Pseudomonadati</taxon>
        <taxon>Pseudomonadota</taxon>
        <taxon>Alphaproteobacteria</taxon>
        <taxon>Sneathiellales</taxon>
        <taxon>Sneathiellaceae</taxon>
        <taxon>Sneathiella</taxon>
    </lineage>
</organism>
<dbReference type="EMBL" id="JAFLNC010000001">
    <property type="protein sequence ID" value="MBO0332040.1"/>
    <property type="molecule type" value="Genomic_DNA"/>
</dbReference>
<dbReference type="Proteomes" id="UP000664761">
    <property type="component" value="Unassembled WGS sequence"/>
</dbReference>
<comment type="caution">
    <text evidence="1">The sequence shown here is derived from an EMBL/GenBank/DDBJ whole genome shotgun (WGS) entry which is preliminary data.</text>
</comment>
<dbReference type="RefSeq" id="WP_207040797.1">
    <property type="nucleotide sequence ID" value="NZ_JAFLNC010000001.1"/>
</dbReference>
<evidence type="ECO:0000313" key="2">
    <source>
        <dbReference type="Proteomes" id="UP000664761"/>
    </source>
</evidence>
<evidence type="ECO:0000313" key="1">
    <source>
        <dbReference type="EMBL" id="MBO0332040.1"/>
    </source>
</evidence>
<gene>
    <name evidence="1" type="ORF">J0X12_00345</name>
</gene>
<protein>
    <submittedName>
        <fullName evidence="1">Uncharacterized protein</fullName>
    </submittedName>
</protein>
<keyword evidence="2" id="KW-1185">Reference proteome</keyword>
<proteinExistence type="predicted"/>
<sequence>MTEQAFTALLKDAIRYNQLERYFKVSSGSIEEIASHYDLAPDIDAIKRDLSDSGGLKLSHAQRRMLMTLVALFDGYTADDLFEEGLGSLSRIIQSMDRNNRELMADLILSYPGWG</sequence>
<reference evidence="1 2" key="1">
    <citation type="submission" date="2021-03" db="EMBL/GenBank/DDBJ databases">
        <title>Sneathiella sp. CAU 1612 isolated from Kang Won-do.</title>
        <authorList>
            <person name="Kim W."/>
        </authorList>
    </citation>
    <scope>NUCLEOTIDE SEQUENCE [LARGE SCALE GENOMIC DNA]</scope>
    <source>
        <strain evidence="1 2">CAU 1612</strain>
    </source>
</reference>